<comment type="caution">
    <text evidence="2">The sequence shown here is derived from an EMBL/GenBank/DDBJ whole genome shotgun (WGS) entry which is preliminary data.</text>
</comment>
<dbReference type="EMBL" id="JAVFHQ010000062">
    <property type="protein sequence ID" value="KAK4540747.1"/>
    <property type="molecule type" value="Genomic_DNA"/>
</dbReference>
<organism evidence="2 3">
    <name type="scientific">Oleoguttula mirabilis</name>
    <dbReference type="NCBI Taxonomy" id="1507867"/>
    <lineage>
        <taxon>Eukaryota</taxon>
        <taxon>Fungi</taxon>
        <taxon>Dikarya</taxon>
        <taxon>Ascomycota</taxon>
        <taxon>Pezizomycotina</taxon>
        <taxon>Dothideomycetes</taxon>
        <taxon>Dothideomycetidae</taxon>
        <taxon>Mycosphaerellales</taxon>
        <taxon>Teratosphaeriaceae</taxon>
        <taxon>Oleoguttula</taxon>
    </lineage>
</organism>
<accession>A0AAV9J733</accession>
<feature type="transmembrane region" description="Helical" evidence="1">
    <location>
        <begin position="20"/>
        <end position="44"/>
    </location>
</feature>
<keyword evidence="1" id="KW-1133">Transmembrane helix</keyword>
<evidence type="ECO:0000256" key="1">
    <source>
        <dbReference type="SAM" id="Phobius"/>
    </source>
</evidence>
<sequence length="280" mass="31106">MMEPAPLSQAARSSRRLGIVIDNFTLSTWLCLAASIYGTLSYALPSAARALLLLPLAVLLLRTSDALLIFAGLRHNRWMDGVVQGTATAIPPDQQDDLIAGGTNGDIVVFLVGARINHPLGILAPGAKDFVDYFSSMARDLEKERKDFGMLGTSSWLANKERSSDNDILLIYYFRTVAGVEKFAHSEAHRKGWEWYTKWSKQYKHLALRHELYHVPAGHHENVFINSHPTLVGATAWSAEAPDDKGGADAWRNPLLMADKKALRTMWGRMGRGSEELRVH</sequence>
<keyword evidence="3" id="KW-1185">Reference proteome</keyword>
<dbReference type="Pfam" id="PF13826">
    <property type="entry name" value="Monooxy_af470-like"/>
    <property type="match status" value="1"/>
</dbReference>
<dbReference type="AlphaFoldDB" id="A0AAV9J733"/>
<proteinExistence type="predicted"/>
<reference evidence="2 3" key="1">
    <citation type="submission" date="2021-11" db="EMBL/GenBank/DDBJ databases">
        <title>Black yeast isolated from Biological Soil Crust.</title>
        <authorList>
            <person name="Kurbessoian T."/>
        </authorList>
    </citation>
    <scope>NUCLEOTIDE SEQUENCE [LARGE SCALE GENOMIC DNA]</scope>
    <source>
        <strain evidence="2 3">CCFEE 5522</strain>
    </source>
</reference>
<gene>
    <name evidence="2" type="ORF">LTR36_008962</name>
</gene>
<evidence type="ECO:0000313" key="3">
    <source>
        <dbReference type="Proteomes" id="UP001324427"/>
    </source>
</evidence>
<keyword evidence="1" id="KW-0812">Transmembrane</keyword>
<feature type="transmembrane region" description="Helical" evidence="1">
    <location>
        <begin position="50"/>
        <end position="71"/>
    </location>
</feature>
<name>A0AAV9J733_9PEZI</name>
<evidence type="ECO:0008006" key="4">
    <source>
        <dbReference type="Google" id="ProtNLM"/>
    </source>
</evidence>
<keyword evidence="1" id="KW-0472">Membrane</keyword>
<protein>
    <recommendedName>
        <fullName evidence="4">Monooxygenase</fullName>
    </recommendedName>
</protein>
<dbReference type="Proteomes" id="UP001324427">
    <property type="component" value="Unassembled WGS sequence"/>
</dbReference>
<evidence type="ECO:0000313" key="2">
    <source>
        <dbReference type="EMBL" id="KAK4540747.1"/>
    </source>
</evidence>
<dbReference type="InterPro" id="IPR025444">
    <property type="entry name" value="Monooxy_af470"/>
</dbReference>